<feature type="compositionally biased region" description="Polar residues" evidence="1">
    <location>
        <begin position="1"/>
        <end position="19"/>
    </location>
</feature>
<evidence type="ECO:0000313" key="3">
    <source>
        <dbReference type="EMBL" id="KAG2448037.1"/>
    </source>
</evidence>
<feature type="region of interest" description="Disordered" evidence="1">
    <location>
        <begin position="1"/>
        <end position="24"/>
    </location>
</feature>
<name>A0A835WIJ8_9CHLO</name>
<accession>A0A835WIJ8</accession>
<dbReference type="PROSITE" id="PS51318">
    <property type="entry name" value="TAT"/>
    <property type="match status" value="1"/>
</dbReference>
<protein>
    <recommendedName>
        <fullName evidence="2">SnoaL-like domain-containing protein</fullName>
    </recommendedName>
</protein>
<comment type="caution">
    <text evidence="3">The sequence shown here is derived from an EMBL/GenBank/DDBJ whole genome shotgun (WGS) entry which is preliminary data.</text>
</comment>
<dbReference type="Gene3D" id="3.10.450.50">
    <property type="match status" value="1"/>
</dbReference>
<dbReference type="AlphaFoldDB" id="A0A835WIJ8"/>
<feature type="domain" description="SnoaL-like" evidence="2">
    <location>
        <begin position="93"/>
        <end position="191"/>
    </location>
</feature>
<evidence type="ECO:0000259" key="2">
    <source>
        <dbReference type="Pfam" id="PF12680"/>
    </source>
</evidence>
<gene>
    <name evidence="3" type="ORF">HYH02_007064</name>
</gene>
<dbReference type="PANTHER" id="PTHR41252">
    <property type="entry name" value="BLR2505 PROTEIN"/>
    <property type="match status" value="1"/>
</dbReference>
<sequence>MAFLATTSRNVMARGTSSAPKRPAAATLPLSRMSGFVVRASAAEPARRDVLKGVASGLVAVSLAAAVPAPAVATAGAAATIKEAYGAFGKFAATGDYGPLESYMADDISWVSNVNSAAGGFKGKGKADVKRFFTWVSSVNAVTKFQPIKFIEEGSSVAVLVNMAGSGKVTGKPYDTIMSHFFVVENGQVTDFREFVSPDLDAVMGKTPFPKA</sequence>
<dbReference type="OrthoDB" id="538402at2759"/>
<dbReference type="EMBL" id="JAEHOD010000019">
    <property type="protein sequence ID" value="KAG2448037.1"/>
    <property type="molecule type" value="Genomic_DNA"/>
</dbReference>
<dbReference type="PANTHER" id="PTHR41252:SF1">
    <property type="entry name" value="BLR2505 PROTEIN"/>
    <property type="match status" value="1"/>
</dbReference>
<dbReference type="SUPFAM" id="SSF54427">
    <property type="entry name" value="NTF2-like"/>
    <property type="match status" value="1"/>
</dbReference>
<dbReference type="Proteomes" id="UP000613740">
    <property type="component" value="Unassembled WGS sequence"/>
</dbReference>
<keyword evidence="4" id="KW-1185">Reference proteome</keyword>
<dbReference type="Pfam" id="PF12680">
    <property type="entry name" value="SnoaL_2"/>
    <property type="match status" value="1"/>
</dbReference>
<organism evidence="3 4">
    <name type="scientific">Chlamydomonas schloesseri</name>
    <dbReference type="NCBI Taxonomy" id="2026947"/>
    <lineage>
        <taxon>Eukaryota</taxon>
        <taxon>Viridiplantae</taxon>
        <taxon>Chlorophyta</taxon>
        <taxon>core chlorophytes</taxon>
        <taxon>Chlorophyceae</taxon>
        <taxon>CS clade</taxon>
        <taxon>Chlamydomonadales</taxon>
        <taxon>Chlamydomonadaceae</taxon>
        <taxon>Chlamydomonas</taxon>
    </lineage>
</organism>
<evidence type="ECO:0000313" key="4">
    <source>
        <dbReference type="Proteomes" id="UP000613740"/>
    </source>
</evidence>
<dbReference type="InterPro" id="IPR006311">
    <property type="entry name" value="TAT_signal"/>
</dbReference>
<proteinExistence type="predicted"/>
<evidence type="ECO:0000256" key="1">
    <source>
        <dbReference type="SAM" id="MobiDB-lite"/>
    </source>
</evidence>
<reference evidence="3" key="1">
    <citation type="journal article" date="2020" name="bioRxiv">
        <title>Comparative genomics of Chlamydomonas.</title>
        <authorList>
            <person name="Craig R.J."/>
            <person name="Hasan A.R."/>
            <person name="Ness R.W."/>
            <person name="Keightley P.D."/>
        </authorList>
    </citation>
    <scope>NUCLEOTIDE SEQUENCE</scope>
    <source>
        <strain evidence="3">CCAP 11/173</strain>
    </source>
</reference>
<dbReference type="InterPro" id="IPR037401">
    <property type="entry name" value="SnoaL-like"/>
</dbReference>
<dbReference type="InterPro" id="IPR032710">
    <property type="entry name" value="NTF2-like_dom_sf"/>
</dbReference>